<evidence type="ECO:0000256" key="1">
    <source>
        <dbReference type="ARBA" id="ARBA00007274"/>
    </source>
</evidence>
<dbReference type="RefSeq" id="WP_101308401.1">
    <property type="nucleotide sequence ID" value="NZ_MVDE01000003.1"/>
</dbReference>
<keyword evidence="2" id="KW-0808">Transferase</keyword>
<dbReference type="Pfam" id="PF00132">
    <property type="entry name" value="Hexapep"/>
    <property type="match status" value="1"/>
</dbReference>
<organism evidence="2 3">
    <name type="scientific">Labilibaculum manganireducens</name>
    <dbReference type="NCBI Taxonomy" id="1940525"/>
    <lineage>
        <taxon>Bacteria</taxon>
        <taxon>Pseudomonadati</taxon>
        <taxon>Bacteroidota</taxon>
        <taxon>Bacteroidia</taxon>
        <taxon>Marinilabiliales</taxon>
        <taxon>Marinifilaceae</taxon>
        <taxon>Labilibaculum</taxon>
    </lineage>
</organism>
<dbReference type="InterPro" id="IPR050179">
    <property type="entry name" value="Trans_hexapeptide_repeat"/>
</dbReference>
<dbReference type="SUPFAM" id="SSF51161">
    <property type="entry name" value="Trimeric LpxA-like enzymes"/>
    <property type="match status" value="1"/>
</dbReference>
<sequence>MKFIKQLYYFFNIKRHYQKYRLNLNLGKFGCISENSILMSEFNLCLINPEPHRKYLTIGDDCILSCSIVFESSEGNVSIGDGVYIGGSKIICRSKIIFEDNVTVAWGTYFYDHNSHSLDFKERINDQKRQLDDIRNGRSSFIESKKWDVVDSVPITVKKNAWIGMNCIILKGVTIGEGAIVGAGSVVTKDVPAWSIVAGNPAKIVKANIEDITK</sequence>
<name>A0A2N3IEK5_9BACT</name>
<dbReference type="Gene3D" id="2.160.10.10">
    <property type="entry name" value="Hexapeptide repeat proteins"/>
    <property type="match status" value="1"/>
</dbReference>
<protein>
    <submittedName>
        <fullName evidence="2">Galactoside O-acetyltransferase</fullName>
    </submittedName>
</protein>
<accession>A0A2N3IEK5</accession>
<dbReference type="PANTHER" id="PTHR43300">
    <property type="entry name" value="ACETYLTRANSFERASE"/>
    <property type="match status" value="1"/>
</dbReference>
<reference evidence="2 3" key="1">
    <citation type="journal article" date="2017" name="Front. Microbiol.">
        <title>Labilibaculum manganireducens gen. nov., sp. nov. and Labilibaculum filiforme sp. nov., Novel Bacteroidetes Isolated from Subsurface Sediments of the Baltic Sea.</title>
        <authorList>
            <person name="Vandieken V."/>
            <person name="Marshall I.P."/>
            <person name="Niemann H."/>
            <person name="Engelen B."/>
            <person name="Cypionka H."/>
        </authorList>
    </citation>
    <scope>NUCLEOTIDE SEQUENCE [LARGE SCALE GENOMIC DNA]</scope>
    <source>
        <strain evidence="2 3">59.10-2M</strain>
    </source>
</reference>
<dbReference type="GO" id="GO:0016740">
    <property type="term" value="F:transferase activity"/>
    <property type="evidence" value="ECO:0007669"/>
    <property type="project" value="UniProtKB-KW"/>
</dbReference>
<dbReference type="InterPro" id="IPR011004">
    <property type="entry name" value="Trimer_LpxA-like_sf"/>
</dbReference>
<dbReference type="EMBL" id="MVDE01000003">
    <property type="protein sequence ID" value="PKQ68752.1"/>
    <property type="molecule type" value="Genomic_DNA"/>
</dbReference>
<evidence type="ECO:0000313" key="3">
    <source>
        <dbReference type="Proteomes" id="UP000233618"/>
    </source>
</evidence>
<keyword evidence="3" id="KW-1185">Reference proteome</keyword>
<dbReference type="PANTHER" id="PTHR43300:SF11">
    <property type="entry name" value="ACETYLTRANSFERASE RV3034C-RELATED"/>
    <property type="match status" value="1"/>
</dbReference>
<proteinExistence type="inferred from homology"/>
<comment type="similarity">
    <text evidence="1">Belongs to the transferase hexapeptide repeat family.</text>
</comment>
<comment type="caution">
    <text evidence="2">The sequence shown here is derived from an EMBL/GenBank/DDBJ whole genome shotgun (WGS) entry which is preliminary data.</text>
</comment>
<gene>
    <name evidence="2" type="ORF">BZG01_03275</name>
</gene>
<evidence type="ECO:0000313" key="2">
    <source>
        <dbReference type="EMBL" id="PKQ68752.1"/>
    </source>
</evidence>
<dbReference type="CDD" id="cd04647">
    <property type="entry name" value="LbH_MAT_like"/>
    <property type="match status" value="1"/>
</dbReference>
<dbReference type="Proteomes" id="UP000233618">
    <property type="component" value="Unassembled WGS sequence"/>
</dbReference>
<dbReference type="InterPro" id="IPR001451">
    <property type="entry name" value="Hexapep"/>
</dbReference>
<dbReference type="AlphaFoldDB" id="A0A2N3IEK5"/>